<feature type="compositionally biased region" description="Polar residues" evidence="5">
    <location>
        <begin position="535"/>
        <end position="545"/>
    </location>
</feature>
<dbReference type="Proteomes" id="UP000034291">
    <property type="component" value="Unassembled WGS sequence"/>
</dbReference>
<keyword evidence="2 6" id="KW-0812">Transmembrane</keyword>
<keyword evidence="4 6" id="KW-0472">Membrane</keyword>
<evidence type="ECO:0000256" key="6">
    <source>
        <dbReference type="SAM" id="Phobius"/>
    </source>
</evidence>
<evidence type="ECO:0000259" key="7">
    <source>
        <dbReference type="Pfam" id="PF00324"/>
    </source>
</evidence>
<evidence type="ECO:0000256" key="3">
    <source>
        <dbReference type="ARBA" id="ARBA00022989"/>
    </source>
</evidence>
<feature type="region of interest" description="Disordered" evidence="5">
    <location>
        <begin position="524"/>
        <end position="545"/>
    </location>
</feature>
<dbReference type="Pfam" id="PF00324">
    <property type="entry name" value="AA_permease"/>
    <property type="match status" value="1"/>
</dbReference>
<dbReference type="PANTHER" id="PTHR43341:SF45">
    <property type="entry name" value="AMINO ACID TRANSPORTER (EUROFUNG)"/>
    <property type="match status" value="1"/>
</dbReference>
<feature type="transmembrane region" description="Helical" evidence="6">
    <location>
        <begin position="482"/>
        <end position="502"/>
    </location>
</feature>
<keyword evidence="9" id="KW-1185">Reference proteome</keyword>
<dbReference type="OrthoDB" id="3900342at2759"/>
<evidence type="ECO:0000313" key="8">
    <source>
        <dbReference type="EMBL" id="KKK26704.1"/>
    </source>
</evidence>
<dbReference type="GO" id="GO:0015171">
    <property type="term" value="F:amino acid transmembrane transporter activity"/>
    <property type="evidence" value="ECO:0007669"/>
    <property type="project" value="TreeGrafter"/>
</dbReference>
<gene>
    <name evidence="8" type="ORF">ARAM_001452</name>
</gene>
<feature type="transmembrane region" description="Helical" evidence="6">
    <location>
        <begin position="45"/>
        <end position="64"/>
    </location>
</feature>
<feature type="transmembrane region" description="Helical" evidence="6">
    <location>
        <begin position="447"/>
        <end position="470"/>
    </location>
</feature>
<dbReference type="InterPro" id="IPR050524">
    <property type="entry name" value="APC_YAT"/>
</dbReference>
<evidence type="ECO:0000256" key="4">
    <source>
        <dbReference type="ARBA" id="ARBA00023136"/>
    </source>
</evidence>
<dbReference type="Gene3D" id="1.20.1740.10">
    <property type="entry name" value="Amino acid/polyamine transporter I"/>
    <property type="match status" value="1"/>
</dbReference>
<name>A0A0F8V4J9_9EURO</name>
<dbReference type="PANTHER" id="PTHR43341">
    <property type="entry name" value="AMINO ACID PERMEASE"/>
    <property type="match status" value="1"/>
</dbReference>
<feature type="transmembrane region" description="Helical" evidence="6">
    <location>
        <begin position="379"/>
        <end position="398"/>
    </location>
</feature>
<evidence type="ECO:0000256" key="5">
    <source>
        <dbReference type="SAM" id="MobiDB-lite"/>
    </source>
</evidence>
<organism evidence="8 9">
    <name type="scientific">Aspergillus rambellii</name>
    <dbReference type="NCBI Taxonomy" id="308745"/>
    <lineage>
        <taxon>Eukaryota</taxon>
        <taxon>Fungi</taxon>
        <taxon>Dikarya</taxon>
        <taxon>Ascomycota</taxon>
        <taxon>Pezizomycotina</taxon>
        <taxon>Eurotiomycetes</taxon>
        <taxon>Eurotiomycetidae</taxon>
        <taxon>Eurotiales</taxon>
        <taxon>Aspergillaceae</taxon>
        <taxon>Aspergillus</taxon>
        <taxon>Aspergillus subgen. Nidulantes</taxon>
    </lineage>
</organism>
<sequence length="558" mass="60631">MSQHESSGYHSSTLPNTESNPESNPGNAKAEHETQISTYGALKPYQLTVIAIGGSINTGLMIAFGNALSRSGPASILISHTFVGLIVFLVLCALGEVASSSSEPSTVPSHAVQFCGPSLGFTLGWIYWLKYMVVIPNQLTAGTMLVKFWRDLRSGETAAYITIFLAIIIGVNYKFSRLLSRFEFFLSSFKVIVVVGLIILSLVLVLGGGPDHQRKGFRYWKRPGAFANVDNKTAMGIIYAVFRAVPSTTFSYLGTELLGMSLLHTQSPRKAAARAVKQTFYRILAFNVLFVTLLGMAIPYDEDSLALTKDNPKSAASAFVVAVQLAHISTVPHILNAFILVFVLSAASRALCMATRILYELSLDKNAPSFLSHTDNKGVPVYALGVCSVSASLTYLNISNAPGILWTYFVNMVTMFNTLTWTSILIVHIAFVRACKIHHIDGLPFKAPFGVIGSSIALVCCLLMPIMRGIELSEPNSTNPNIGAIVTSFLGIPLYFSLVLGYKAVAKKKMPPIKAYPWANPNTQSVHDTAPGGTEQINNPPTQENTPWQDRAIPVWLI</sequence>
<dbReference type="EMBL" id="JZBS01000288">
    <property type="protein sequence ID" value="KKK26704.1"/>
    <property type="molecule type" value="Genomic_DNA"/>
</dbReference>
<feature type="transmembrane region" description="Helical" evidence="6">
    <location>
        <begin position="279"/>
        <end position="300"/>
    </location>
</feature>
<feature type="transmembrane region" description="Helical" evidence="6">
    <location>
        <begin position="334"/>
        <end position="359"/>
    </location>
</feature>
<accession>A0A0F8V4J9</accession>
<dbReference type="InterPro" id="IPR004841">
    <property type="entry name" value="AA-permease/SLC12A_dom"/>
</dbReference>
<feature type="transmembrane region" description="Helical" evidence="6">
    <location>
        <begin position="76"/>
        <end position="98"/>
    </location>
</feature>
<dbReference type="AlphaFoldDB" id="A0A0F8V4J9"/>
<feature type="transmembrane region" description="Helical" evidence="6">
    <location>
        <begin position="418"/>
        <end position="435"/>
    </location>
</feature>
<comment type="caution">
    <text evidence="8">The sequence shown here is derived from an EMBL/GenBank/DDBJ whole genome shotgun (WGS) entry which is preliminary data.</text>
</comment>
<feature type="region of interest" description="Disordered" evidence="5">
    <location>
        <begin position="1"/>
        <end position="33"/>
    </location>
</feature>
<protein>
    <recommendedName>
        <fullName evidence="7">Amino acid permease/ SLC12A domain-containing protein</fullName>
    </recommendedName>
</protein>
<evidence type="ECO:0000256" key="2">
    <source>
        <dbReference type="ARBA" id="ARBA00022692"/>
    </source>
</evidence>
<dbReference type="PIRSF" id="PIRSF006060">
    <property type="entry name" value="AA_transporter"/>
    <property type="match status" value="1"/>
</dbReference>
<feature type="transmembrane region" description="Helical" evidence="6">
    <location>
        <begin position="110"/>
        <end position="129"/>
    </location>
</feature>
<proteinExistence type="predicted"/>
<dbReference type="STRING" id="308745.A0A0F8V4J9"/>
<feature type="compositionally biased region" description="Polar residues" evidence="5">
    <location>
        <begin position="1"/>
        <end position="26"/>
    </location>
</feature>
<feature type="transmembrane region" description="Helical" evidence="6">
    <location>
        <begin position="187"/>
        <end position="208"/>
    </location>
</feature>
<evidence type="ECO:0000256" key="1">
    <source>
        <dbReference type="ARBA" id="ARBA00004141"/>
    </source>
</evidence>
<feature type="transmembrane region" description="Helical" evidence="6">
    <location>
        <begin position="157"/>
        <end position="175"/>
    </location>
</feature>
<feature type="domain" description="Amino acid permease/ SLC12A" evidence="7">
    <location>
        <begin position="47"/>
        <end position="511"/>
    </location>
</feature>
<comment type="subcellular location">
    <subcellularLocation>
        <location evidence="1">Membrane</location>
        <topology evidence="1">Multi-pass membrane protein</topology>
    </subcellularLocation>
</comment>
<dbReference type="GO" id="GO:0016020">
    <property type="term" value="C:membrane"/>
    <property type="evidence" value="ECO:0007669"/>
    <property type="project" value="UniProtKB-SubCell"/>
</dbReference>
<keyword evidence="3 6" id="KW-1133">Transmembrane helix</keyword>
<evidence type="ECO:0000313" key="9">
    <source>
        <dbReference type="Proteomes" id="UP000034291"/>
    </source>
</evidence>
<reference evidence="8 9" key="1">
    <citation type="submission" date="2015-02" db="EMBL/GenBank/DDBJ databases">
        <title>Draft Genome Sequences of Two Closely-Related Aflatoxigenic Aspergillus Species Obtained from the Cote d'Ivoire.</title>
        <authorList>
            <person name="Moore G.G."/>
            <person name="Beltz S.B."/>
            <person name="Mack B.M."/>
        </authorList>
    </citation>
    <scope>NUCLEOTIDE SEQUENCE [LARGE SCALE GENOMIC DNA]</scope>
    <source>
        <strain evidence="8 9">SRRC1468</strain>
    </source>
</reference>